<dbReference type="AlphaFoldDB" id="T0HNN9"/>
<name>T0HNN9_9SPHN</name>
<comment type="caution">
    <text evidence="1">The sequence shown here is derived from an EMBL/GenBank/DDBJ whole genome shotgun (WGS) entry which is preliminary data.</text>
</comment>
<evidence type="ECO:0000313" key="1">
    <source>
        <dbReference type="EMBL" id="EQB17991.1"/>
    </source>
</evidence>
<protein>
    <recommendedName>
        <fullName evidence="3">Heme oxygenase</fullName>
    </recommendedName>
</protein>
<keyword evidence="2" id="KW-1185">Reference proteome</keyword>
<evidence type="ECO:0008006" key="3">
    <source>
        <dbReference type="Google" id="ProtNLM"/>
    </source>
</evidence>
<dbReference type="InterPro" id="IPR016084">
    <property type="entry name" value="Haem_Oase-like_multi-hlx"/>
</dbReference>
<gene>
    <name evidence="1" type="ORF">L284_06245</name>
</gene>
<dbReference type="RefSeq" id="WP_021233203.1">
    <property type="nucleotide sequence ID" value="NZ_ATHL01000047.1"/>
</dbReference>
<sequence length="202" mass="21422">MRTENLIADTADLLTALRGATASAHQGLDAAFGSLDLTRREEQARFLAAHAIGLEGLFPAVRDFARDVLGFACPDYPAMLRCDLAELGVEIDLAAYAEVYDAAASSGTCYVVAGSRLGMTVIRREGYWGRDNGKPSRYMEDEAGHGLWKALVPWLKSRRADAPESSAAVAAAASAFRAFERAFEQAGIVASVSGIPADAAHG</sequence>
<reference evidence="1 2" key="1">
    <citation type="journal article" date="2013" name="Genome Announc.">
        <title>Genome Sequence of Novosphingobium lindaniclasticum LE124T, Isolated from a Hexachlorocyclohexane Dumpsite.</title>
        <authorList>
            <person name="Saxena A."/>
            <person name="Nayyar N."/>
            <person name="Sangwan N."/>
            <person name="Kumari R."/>
            <person name="Khurana J.P."/>
            <person name="Lal R."/>
        </authorList>
    </citation>
    <scope>NUCLEOTIDE SEQUENCE [LARGE SCALE GENOMIC DNA]</scope>
    <source>
        <strain evidence="1 2">LE124</strain>
    </source>
</reference>
<dbReference type="Gene3D" id="1.20.910.10">
    <property type="entry name" value="Heme oxygenase-like"/>
    <property type="match status" value="1"/>
</dbReference>
<organism evidence="1 2">
    <name type="scientific">Novosphingobium lindaniclasticum LE124</name>
    <dbReference type="NCBI Taxonomy" id="1096930"/>
    <lineage>
        <taxon>Bacteria</taxon>
        <taxon>Pseudomonadati</taxon>
        <taxon>Pseudomonadota</taxon>
        <taxon>Alphaproteobacteria</taxon>
        <taxon>Sphingomonadales</taxon>
        <taxon>Sphingomonadaceae</taxon>
        <taxon>Novosphingobium</taxon>
    </lineage>
</organism>
<evidence type="ECO:0000313" key="2">
    <source>
        <dbReference type="Proteomes" id="UP000015527"/>
    </source>
</evidence>
<dbReference type="Proteomes" id="UP000015527">
    <property type="component" value="Unassembled WGS sequence"/>
</dbReference>
<dbReference type="EMBL" id="ATHL01000047">
    <property type="protein sequence ID" value="EQB17991.1"/>
    <property type="molecule type" value="Genomic_DNA"/>
</dbReference>
<accession>T0HNN9</accession>
<dbReference type="eggNOG" id="COG3230">
    <property type="taxonomic scope" value="Bacteria"/>
</dbReference>
<dbReference type="SUPFAM" id="SSF48613">
    <property type="entry name" value="Heme oxygenase-like"/>
    <property type="match status" value="1"/>
</dbReference>
<proteinExistence type="predicted"/>
<dbReference type="OrthoDB" id="9149607at2"/>
<dbReference type="PATRIC" id="fig|1096930.3.peg.1239"/>